<feature type="binding site" evidence="13">
    <location>
        <position position="627"/>
    </location>
    <ligand>
        <name>substrate</name>
    </ligand>
</feature>
<dbReference type="RefSeq" id="WP_239675244.1">
    <property type="nucleotide sequence ID" value="NZ_CP070499.1"/>
</dbReference>
<protein>
    <recommendedName>
        <fullName evidence="4 11">Pyruvate, phosphate dikinase</fullName>
        <ecNumber evidence="3 11">2.7.9.1</ecNumber>
    </recommendedName>
</protein>
<keyword evidence="8" id="KW-0418">Kinase</keyword>
<evidence type="ECO:0000259" key="15">
    <source>
        <dbReference type="Pfam" id="PF00391"/>
    </source>
</evidence>
<evidence type="ECO:0000256" key="6">
    <source>
        <dbReference type="ARBA" id="ARBA00022723"/>
    </source>
</evidence>
<feature type="domain" description="Pyruvate phosphate dikinase AMP/ATP-binding" evidence="16">
    <location>
        <begin position="17"/>
        <end position="53"/>
    </location>
</feature>
<feature type="binding site" evidence="13">
    <location>
        <position position="759"/>
    </location>
    <ligand>
        <name>substrate</name>
    </ligand>
</feature>
<dbReference type="Proteomes" id="UP000662857">
    <property type="component" value="Chromosome"/>
</dbReference>
<feature type="binding site" evidence="13">
    <location>
        <position position="782"/>
    </location>
    <ligand>
        <name>substrate</name>
    </ligand>
</feature>
<dbReference type="InterPro" id="IPR013815">
    <property type="entry name" value="ATP_grasp_subdomain_1"/>
</dbReference>
<feature type="binding site" evidence="13">
    <location>
        <position position="572"/>
    </location>
    <ligand>
        <name>substrate</name>
    </ligand>
</feature>
<keyword evidence="5 18" id="KW-0808">Transferase</keyword>
<dbReference type="Gene3D" id="3.30.1490.20">
    <property type="entry name" value="ATP-grasp fold, A domain"/>
    <property type="match status" value="1"/>
</dbReference>
<dbReference type="PANTHER" id="PTHR22931:SF9">
    <property type="entry name" value="PYRUVATE, PHOSPHATE DIKINASE 1, CHLOROPLASTIC"/>
    <property type="match status" value="1"/>
</dbReference>
<evidence type="ECO:0000256" key="2">
    <source>
        <dbReference type="ARBA" id="ARBA00007837"/>
    </source>
</evidence>
<feature type="binding site" evidence="13">
    <location>
        <position position="783"/>
    </location>
    <ligand>
        <name>substrate</name>
    </ligand>
</feature>
<dbReference type="InterPro" id="IPR002192">
    <property type="entry name" value="PPDK_AMP/ATP-bd"/>
</dbReference>
<dbReference type="EMBL" id="CP070499">
    <property type="protein sequence ID" value="QSB13170.1"/>
    <property type="molecule type" value="Genomic_DNA"/>
</dbReference>
<dbReference type="EC" id="2.7.9.1" evidence="3 11"/>
<feature type="domain" description="PEP-utilising enzyme mobile" evidence="15">
    <location>
        <begin position="418"/>
        <end position="499"/>
    </location>
</feature>
<evidence type="ECO:0000313" key="19">
    <source>
        <dbReference type="Proteomes" id="UP000662857"/>
    </source>
</evidence>
<evidence type="ECO:0000256" key="8">
    <source>
        <dbReference type="ARBA" id="ARBA00022777"/>
    </source>
</evidence>
<dbReference type="PROSITE" id="PS00370">
    <property type="entry name" value="PEP_ENZYMES_PHOS_SITE"/>
    <property type="match status" value="1"/>
</dbReference>
<dbReference type="InterPro" id="IPR000121">
    <property type="entry name" value="PEP_util_C"/>
</dbReference>
<accession>A0A895YG52</accession>
<dbReference type="GO" id="GO:0046872">
    <property type="term" value="F:metal ion binding"/>
    <property type="evidence" value="ECO:0007669"/>
    <property type="project" value="UniProtKB-UniRule"/>
</dbReference>
<evidence type="ECO:0000256" key="14">
    <source>
        <dbReference type="PIRSR" id="PIRSR000853-3"/>
    </source>
</evidence>
<feature type="domain" description="PEP-utilising enzyme C-terminal" evidence="17">
    <location>
        <begin position="538"/>
        <end position="881"/>
    </location>
</feature>
<dbReference type="SUPFAM" id="SSF51621">
    <property type="entry name" value="Phosphoenolpyruvate/pyruvate domain"/>
    <property type="match status" value="1"/>
</dbReference>
<evidence type="ECO:0000256" key="3">
    <source>
        <dbReference type="ARBA" id="ARBA00011994"/>
    </source>
</evidence>
<dbReference type="AlphaFoldDB" id="A0A895YG52"/>
<dbReference type="NCBIfam" id="NF004531">
    <property type="entry name" value="PRK05878.1"/>
    <property type="match status" value="1"/>
</dbReference>
<dbReference type="InterPro" id="IPR015813">
    <property type="entry name" value="Pyrv/PenolPyrv_kinase-like_dom"/>
</dbReference>
<organism evidence="18 19">
    <name type="scientific">Natronosporangium hydrolyticum</name>
    <dbReference type="NCBI Taxonomy" id="2811111"/>
    <lineage>
        <taxon>Bacteria</taxon>
        <taxon>Bacillati</taxon>
        <taxon>Actinomycetota</taxon>
        <taxon>Actinomycetes</taxon>
        <taxon>Micromonosporales</taxon>
        <taxon>Micromonosporaceae</taxon>
        <taxon>Natronosporangium</taxon>
    </lineage>
</organism>
<reference evidence="18" key="1">
    <citation type="submission" date="2021-02" db="EMBL/GenBank/DDBJ databases">
        <title>Natrosporangium hydrolyticum gen. nov., sp. nov, a haloalkaliphilic actinobacterium from a soda solonchak soil.</title>
        <authorList>
            <person name="Sorokin D.Y."/>
            <person name="Khijniak T.V."/>
            <person name="Zakharycheva A.P."/>
            <person name="Boueva O.V."/>
            <person name="Ariskina E.V."/>
            <person name="Hahnke R.L."/>
            <person name="Bunk B."/>
            <person name="Sproer C."/>
            <person name="Schumann P."/>
            <person name="Evtushenko L.I."/>
            <person name="Kublanov I.V."/>
        </authorList>
    </citation>
    <scope>NUCLEOTIDE SEQUENCE</scope>
    <source>
        <strain evidence="18">DSM 106523</strain>
    </source>
</reference>
<dbReference type="SUPFAM" id="SSF56059">
    <property type="entry name" value="Glutathione synthetase ATP-binding domain-like"/>
    <property type="match status" value="1"/>
</dbReference>
<dbReference type="Gene3D" id="3.50.30.10">
    <property type="entry name" value="Phosphohistidine domain"/>
    <property type="match status" value="1"/>
</dbReference>
<evidence type="ECO:0000256" key="10">
    <source>
        <dbReference type="ARBA" id="ARBA00022842"/>
    </source>
</evidence>
<gene>
    <name evidence="18" type="ORF">JQS43_16195</name>
</gene>
<comment type="similarity">
    <text evidence="2 11">Belongs to the PEP-utilizing enzyme family.</text>
</comment>
<dbReference type="Pfam" id="PF00391">
    <property type="entry name" value="PEP-utilizers"/>
    <property type="match status" value="1"/>
</dbReference>
<comment type="catalytic activity">
    <reaction evidence="11">
        <text>pyruvate + phosphate + ATP = phosphoenolpyruvate + AMP + diphosphate + H(+)</text>
        <dbReference type="Rhea" id="RHEA:10756"/>
        <dbReference type="ChEBI" id="CHEBI:15361"/>
        <dbReference type="ChEBI" id="CHEBI:15378"/>
        <dbReference type="ChEBI" id="CHEBI:30616"/>
        <dbReference type="ChEBI" id="CHEBI:33019"/>
        <dbReference type="ChEBI" id="CHEBI:43474"/>
        <dbReference type="ChEBI" id="CHEBI:58702"/>
        <dbReference type="ChEBI" id="CHEBI:456215"/>
        <dbReference type="EC" id="2.7.9.1"/>
    </reaction>
</comment>
<evidence type="ECO:0000256" key="7">
    <source>
        <dbReference type="ARBA" id="ARBA00022741"/>
    </source>
</evidence>
<evidence type="ECO:0000256" key="5">
    <source>
        <dbReference type="ARBA" id="ARBA00022679"/>
    </source>
</evidence>
<keyword evidence="10 14" id="KW-0460">Magnesium</keyword>
<dbReference type="Gene3D" id="3.20.20.60">
    <property type="entry name" value="Phosphoenolpyruvate-binding domains"/>
    <property type="match status" value="1"/>
</dbReference>
<sequence>MTKYVYDFAEGDRSQKDLLGGKGANLAEMTKLGLPVPPGFTITTEACRAYLTNGAEPAELSSQISDAMAAVEQAMGKQLGDPADPLLVSVRSGAKFSMPGMMETVLNIGLNDQSVAGLTAQSGDDRFAWDSYRRLIQMFGKTVSEVPGEAFEHALDGAKAAKGTKNDLDLDAADLRAIVDAYKKIYSEHVGHDFPQDPREQLEMAVRAVFNSWNAERAVLYRRQERIPAELGTAVNVQTMVFGNLGADSGTGVAFTRDPGTGAQGVYGDYLSNAQGEDVVAGIRNTVPLQDLEQLDKASYDQLMSIMAKLEGHYQDLCDIEFTIERGKLWMLQTRVGKRTAAAAFIIATQLVDEGVIDLDEALQRVNGAQLAQLMFPHFDLSGNPTHLANGLSASPGAAVGKAVFDSGRATEQAAAGQKVILVRKETTPDDLPGMIAAEGILTSRGGKTSHAAVVARGMGKTCVCGAEALDVDIAGQKFTTDGQTINEGDVISIDGSTGKVYLGEIPVQPSPVVQYFEGTVAADADTLVAAVHRLISHADGARKLGVRTNADTGEDASRARRFGAEGIGLCRTEHMFLGDRRELVERLILADTEQEQEQALAALLPLQRGDFVEIFEAMDGQPVTVRLIDPPLHEFLPPLEELAVRVALAQERGQDPGRDKTLLAAVHRMHEQNPMLGLRGVRLGLVIPGLFDMQVRAIAEAAVERIKAGGDPKAEIMVPLVGAVQELETVRQEAEAVLKDVAERSGVDVPALIGTMIEVPRAALTAGQIAEAAEFFSFGTNDLTQMGWGFSRDDVEGAFFGRYLEQGIFGVSPFETIDADGIGRMVKIAVAEGRAARPDLKIGVCGEHGGDPESVHFFHHAGLDYVSCSPFRVPVARLEAGRAAGDASAADSR</sequence>
<dbReference type="Gene3D" id="3.30.470.20">
    <property type="entry name" value="ATP-grasp fold, B domain"/>
    <property type="match status" value="1"/>
</dbReference>
<dbReference type="Pfam" id="PF01326">
    <property type="entry name" value="PPDK_N"/>
    <property type="match status" value="3"/>
</dbReference>
<dbReference type="NCBIfam" id="TIGR01828">
    <property type="entry name" value="pyru_phos_dikin"/>
    <property type="match status" value="1"/>
</dbReference>
<name>A0A895YG52_9ACTN</name>
<feature type="binding site" evidence="13">
    <location>
        <position position="781"/>
    </location>
    <ligand>
        <name>substrate</name>
    </ligand>
</feature>
<evidence type="ECO:0000259" key="17">
    <source>
        <dbReference type="Pfam" id="PF02896"/>
    </source>
</evidence>
<dbReference type="SUPFAM" id="SSF52009">
    <property type="entry name" value="Phosphohistidine domain"/>
    <property type="match status" value="1"/>
</dbReference>
<evidence type="ECO:0000256" key="9">
    <source>
        <dbReference type="ARBA" id="ARBA00022840"/>
    </source>
</evidence>
<dbReference type="InterPro" id="IPR040442">
    <property type="entry name" value="Pyrv_kinase-like_dom_sf"/>
</dbReference>
<proteinExistence type="inferred from homology"/>
<feature type="domain" description="Pyruvate phosphate dikinase AMP/ATP-binding" evidence="16">
    <location>
        <begin position="58"/>
        <end position="285"/>
    </location>
</feature>
<dbReference type="GO" id="GO:0005524">
    <property type="term" value="F:ATP binding"/>
    <property type="evidence" value="ECO:0007669"/>
    <property type="project" value="UniProtKB-UniRule"/>
</dbReference>
<evidence type="ECO:0000256" key="12">
    <source>
        <dbReference type="PIRSR" id="PIRSR000853-1"/>
    </source>
</evidence>
<keyword evidence="6 14" id="KW-0479">Metal-binding</keyword>
<feature type="binding site" evidence="14">
    <location>
        <position position="783"/>
    </location>
    <ligand>
        <name>Mg(2+)</name>
        <dbReference type="ChEBI" id="CHEBI:18420"/>
    </ligand>
</feature>
<dbReference type="GO" id="GO:0016301">
    <property type="term" value="F:kinase activity"/>
    <property type="evidence" value="ECO:0007669"/>
    <property type="project" value="UniProtKB-UniRule"/>
</dbReference>
<comment type="cofactor">
    <cofactor evidence="1 11 14">
        <name>Mg(2+)</name>
        <dbReference type="ChEBI" id="CHEBI:18420"/>
    </cofactor>
</comment>
<feature type="active site" description="Proton donor" evidence="12">
    <location>
        <position position="846"/>
    </location>
</feature>
<feature type="domain" description="Pyruvate phosphate dikinase AMP/ATP-binding" evidence="16">
    <location>
        <begin position="291"/>
        <end position="342"/>
    </location>
</feature>
<dbReference type="InterPro" id="IPR018274">
    <property type="entry name" value="PEP_util_AS"/>
</dbReference>
<keyword evidence="18" id="KW-0670">Pyruvate</keyword>
<dbReference type="KEGG" id="nhy:JQS43_16195"/>
<dbReference type="InterPro" id="IPR036637">
    <property type="entry name" value="Phosphohistidine_dom_sf"/>
</dbReference>
<keyword evidence="7" id="KW-0547">Nucleotide-binding</keyword>
<evidence type="ECO:0000259" key="16">
    <source>
        <dbReference type="Pfam" id="PF01326"/>
    </source>
</evidence>
<keyword evidence="19" id="KW-1185">Reference proteome</keyword>
<feature type="active site" description="Tele-phosphohistidine intermediate" evidence="12">
    <location>
        <position position="451"/>
    </location>
</feature>
<feature type="binding site" evidence="14">
    <location>
        <position position="759"/>
    </location>
    <ligand>
        <name>Mg(2+)</name>
        <dbReference type="ChEBI" id="CHEBI:18420"/>
    </ligand>
</feature>
<dbReference type="Gene3D" id="1.10.189.10">
    <property type="entry name" value="Pyruvate Phosphate Dikinase, domain 2"/>
    <property type="match status" value="1"/>
</dbReference>
<dbReference type="Pfam" id="PF02896">
    <property type="entry name" value="PEP-utilizers_C"/>
    <property type="match status" value="1"/>
</dbReference>
<evidence type="ECO:0000256" key="1">
    <source>
        <dbReference type="ARBA" id="ARBA00001946"/>
    </source>
</evidence>
<dbReference type="InterPro" id="IPR008279">
    <property type="entry name" value="PEP-util_enz_mobile_dom"/>
</dbReference>
<dbReference type="GO" id="GO:0050242">
    <property type="term" value="F:pyruvate, phosphate dikinase activity"/>
    <property type="evidence" value="ECO:0007669"/>
    <property type="project" value="UniProtKB-UniRule"/>
</dbReference>
<evidence type="ECO:0000313" key="18">
    <source>
        <dbReference type="EMBL" id="QSB13170.1"/>
    </source>
</evidence>
<feature type="binding site" evidence="13">
    <location>
        <position position="780"/>
    </location>
    <ligand>
        <name>substrate</name>
    </ligand>
</feature>
<dbReference type="Gene3D" id="1.20.80.30">
    <property type="match status" value="1"/>
</dbReference>
<evidence type="ECO:0000256" key="11">
    <source>
        <dbReference type="PIRNR" id="PIRNR000853"/>
    </source>
</evidence>
<dbReference type="PIRSF" id="PIRSF000853">
    <property type="entry name" value="PPDK"/>
    <property type="match status" value="1"/>
</dbReference>
<evidence type="ECO:0000256" key="13">
    <source>
        <dbReference type="PIRSR" id="PIRSR000853-2"/>
    </source>
</evidence>
<keyword evidence="9" id="KW-0067">ATP-binding</keyword>
<dbReference type="InterPro" id="IPR010121">
    <property type="entry name" value="Pyruvate_phosphate_dikinase"/>
</dbReference>
<evidence type="ECO:0000256" key="4">
    <source>
        <dbReference type="ARBA" id="ARBA00020138"/>
    </source>
</evidence>
<dbReference type="PANTHER" id="PTHR22931">
    <property type="entry name" value="PHOSPHOENOLPYRUVATE DIKINASE-RELATED"/>
    <property type="match status" value="1"/>
</dbReference>